<evidence type="ECO:0000256" key="7">
    <source>
        <dbReference type="ARBA" id="ARBA00023136"/>
    </source>
</evidence>
<dbReference type="RefSeq" id="WP_081169117.1">
    <property type="nucleotide sequence ID" value="NZ_LWBP01000204.1"/>
</dbReference>
<evidence type="ECO:0000256" key="1">
    <source>
        <dbReference type="ARBA" id="ARBA00004370"/>
    </source>
</evidence>
<feature type="transmembrane region" description="Helical" evidence="8">
    <location>
        <begin position="32"/>
        <end position="52"/>
    </location>
</feature>
<evidence type="ECO:0000256" key="3">
    <source>
        <dbReference type="ARBA" id="ARBA00022692"/>
    </source>
</evidence>
<keyword evidence="3 8" id="KW-0812">Transmembrane</keyword>
<keyword evidence="8" id="KW-1003">Cell membrane</keyword>
<evidence type="ECO:0000256" key="8">
    <source>
        <dbReference type="HAMAP-Rule" id="MF_00422"/>
    </source>
</evidence>
<keyword evidence="2 8" id="KW-0813">Transport</keyword>
<organism evidence="9 10">
    <name type="scientific">Niastella populi</name>
    <dbReference type="NCBI Taxonomy" id="550983"/>
    <lineage>
        <taxon>Bacteria</taxon>
        <taxon>Pseudomonadati</taxon>
        <taxon>Bacteroidota</taxon>
        <taxon>Chitinophagia</taxon>
        <taxon>Chitinophagales</taxon>
        <taxon>Chitinophagaceae</taxon>
        <taxon>Niastella</taxon>
    </lineage>
</organism>
<comment type="subcellular location">
    <subcellularLocation>
        <location evidence="8">Cell membrane</location>
        <topology evidence="8">Single-pass membrane protein</topology>
    </subcellularLocation>
    <subcellularLocation>
        <location evidence="1">Membrane</location>
    </subcellularLocation>
</comment>
<dbReference type="GO" id="GO:0009306">
    <property type="term" value="P:protein secretion"/>
    <property type="evidence" value="ECO:0007669"/>
    <property type="project" value="UniProtKB-UniRule"/>
</dbReference>
<dbReference type="PRINTS" id="PR01650">
    <property type="entry name" value="SECETRNLCASE"/>
</dbReference>
<accession>A0A1V9FD21</accession>
<evidence type="ECO:0000313" key="10">
    <source>
        <dbReference type="Proteomes" id="UP000192276"/>
    </source>
</evidence>
<keyword evidence="5 8" id="KW-1133">Transmembrane helix</keyword>
<name>A0A1V9FD21_9BACT</name>
<dbReference type="GO" id="GO:0005886">
    <property type="term" value="C:plasma membrane"/>
    <property type="evidence" value="ECO:0007669"/>
    <property type="project" value="UniProtKB-SubCell"/>
</dbReference>
<evidence type="ECO:0000313" key="9">
    <source>
        <dbReference type="EMBL" id="OQP56167.1"/>
    </source>
</evidence>
<dbReference type="HAMAP" id="MF_00422">
    <property type="entry name" value="SecE"/>
    <property type="match status" value="1"/>
</dbReference>
<comment type="similarity">
    <text evidence="8">Belongs to the SecE/SEC61-gamma family.</text>
</comment>
<keyword evidence="7 8" id="KW-0472">Membrane</keyword>
<protein>
    <recommendedName>
        <fullName evidence="8">Protein translocase subunit SecE</fullName>
    </recommendedName>
</protein>
<dbReference type="InterPro" id="IPR038379">
    <property type="entry name" value="SecE_sf"/>
</dbReference>
<dbReference type="InterPro" id="IPR005807">
    <property type="entry name" value="SecE_bac"/>
</dbReference>
<dbReference type="GO" id="GO:0006605">
    <property type="term" value="P:protein targeting"/>
    <property type="evidence" value="ECO:0007669"/>
    <property type="project" value="UniProtKB-UniRule"/>
</dbReference>
<keyword evidence="4 8" id="KW-0653">Protein transport</keyword>
<proteinExistence type="inferred from homology"/>
<dbReference type="InterPro" id="IPR001901">
    <property type="entry name" value="Translocase_SecE/Sec61-g"/>
</dbReference>
<comment type="function">
    <text evidence="8">Essential subunit of the Sec protein translocation channel SecYEG. Clamps together the 2 halves of SecY. May contact the channel plug during translocation.</text>
</comment>
<dbReference type="GO" id="GO:0043952">
    <property type="term" value="P:protein transport by the Sec complex"/>
    <property type="evidence" value="ECO:0007669"/>
    <property type="project" value="UniProtKB-UniRule"/>
</dbReference>
<dbReference type="STRING" id="550983.A4R26_26780"/>
<dbReference type="GO" id="GO:0008320">
    <property type="term" value="F:protein transmembrane transporter activity"/>
    <property type="evidence" value="ECO:0007669"/>
    <property type="project" value="UniProtKB-UniRule"/>
</dbReference>
<dbReference type="EMBL" id="LWBP01000204">
    <property type="protein sequence ID" value="OQP56167.1"/>
    <property type="molecule type" value="Genomic_DNA"/>
</dbReference>
<evidence type="ECO:0000256" key="4">
    <source>
        <dbReference type="ARBA" id="ARBA00022927"/>
    </source>
</evidence>
<evidence type="ECO:0000256" key="6">
    <source>
        <dbReference type="ARBA" id="ARBA00023010"/>
    </source>
</evidence>
<evidence type="ECO:0000256" key="5">
    <source>
        <dbReference type="ARBA" id="ARBA00022989"/>
    </source>
</evidence>
<comment type="subunit">
    <text evidence="8">Component of the Sec protein translocase complex. Heterotrimer consisting of SecY, SecE and SecG subunits. The heterotrimers can form oligomers, although 1 heterotrimer is thought to be able to translocate proteins. Interacts with the ribosome. Interacts with SecDF, and other proteins may be involved. Interacts with SecA.</text>
</comment>
<dbReference type="Pfam" id="PF00584">
    <property type="entry name" value="SecE"/>
    <property type="match status" value="1"/>
</dbReference>
<sequence length="63" mass="7314">MNKISTYLKESYRELIEKVTWPTWLQLQQSTVIVLVATLLVTGVVWVMDLVAQQALKFIYSLI</sequence>
<comment type="caution">
    <text evidence="9">The sequence shown here is derived from an EMBL/GenBank/DDBJ whole genome shotgun (WGS) entry which is preliminary data.</text>
</comment>
<dbReference type="AlphaFoldDB" id="A0A1V9FD21"/>
<keyword evidence="10" id="KW-1185">Reference proteome</keyword>
<dbReference type="Proteomes" id="UP000192276">
    <property type="component" value="Unassembled WGS sequence"/>
</dbReference>
<dbReference type="NCBIfam" id="TIGR00964">
    <property type="entry name" value="secE_bact"/>
    <property type="match status" value="1"/>
</dbReference>
<dbReference type="OrthoDB" id="9810735at2"/>
<reference evidence="10" key="1">
    <citation type="submission" date="2016-04" db="EMBL/GenBank/DDBJ databases">
        <authorList>
            <person name="Chen L."/>
            <person name="Zhuang W."/>
            <person name="Wang G."/>
        </authorList>
    </citation>
    <scope>NUCLEOTIDE SEQUENCE [LARGE SCALE GENOMIC DNA]</scope>
    <source>
        <strain evidence="10">208</strain>
    </source>
</reference>
<gene>
    <name evidence="8" type="primary">secE</name>
    <name evidence="9" type="ORF">A4R26_26780</name>
</gene>
<keyword evidence="6 8" id="KW-0811">Translocation</keyword>
<dbReference type="GO" id="GO:0065002">
    <property type="term" value="P:intracellular protein transmembrane transport"/>
    <property type="evidence" value="ECO:0007669"/>
    <property type="project" value="UniProtKB-UniRule"/>
</dbReference>
<evidence type="ECO:0000256" key="2">
    <source>
        <dbReference type="ARBA" id="ARBA00022448"/>
    </source>
</evidence>
<dbReference type="Gene3D" id="1.20.5.1030">
    <property type="entry name" value="Preprotein translocase secy subunit"/>
    <property type="match status" value="1"/>
</dbReference>